<dbReference type="GeneID" id="54475772"/>
<dbReference type="SUPFAM" id="SSF50978">
    <property type="entry name" value="WD40 repeat-like"/>
    <property type="match status" value="1"/>
</dbReference>
<keyword evidence="2" id="KW-0472">Membrane</keyword>
<accession>A0A6A6PG87</accession>
<comment type="similarity">
    <text evidence="3">Belongs to the VAM6/VPS39 family.</text>
</comment>
<dbReference type="RefSeq" id="XP_033585549.1">
    <property type="nucleotide sequence ID" value="XM_033734770.1"/>
</dbReference>
<dbReference type="InterPro" id="IPR001180">
    <property type="entry name" value="CNH_dom"/>
</dbReference>
<gene>
    <name evidence="6" type="ORF">BDY17DRAFT_304788</name>
</gene>
<sequence length="1061" mass="118182">MPTGGMLTAFKAQAIHELKPKDRAKIESLLAYGDRLLVGLNTGWLKVYRVNETSIADHPADNADVPPPSPSKTKAIELLRDVEKFSKKPIQQLAIIKEVNVLVSLSDAYVSLHDLQTYELVDKLERSKGATCFTVTSNVVKDPDTGVPGLVSRLAVGAKRRIVCWTWQDMEQLPDVTEVSLEMNIRSLLWSTGTQLVAGMDAGFSAVDVETLDITPINRPASRVSSDTGSAELAGIRFGAVSSSGMSYMVGGWTPKPMATGLSDGQVLLAKDVNTLFADNEGKALEKRQVPWSAAPEAIGYSYPYLLALQAPERGALQVRNPDTLSLLQTIPVPLATILHVPPPNISLAHAGKRFLVASERVIWRMNALPYDSQLTQLVDKQRYDEAISLLNLLEDTLIDEKAKRIREIKIQKATGLFRERKYRASLDLFTDADASPDRVIKLYPRSIAGDLSELPEEPEDDAQPESVEESDAKTEDAPKEPPATPGKSLLDRVTGHARKEPDNESIKSSAVADSAASSPHKRNVSKPTAPEKALVGEDLKVAVWCLTSFLAQARIEVQKYLNPDGTLKENPPVLDPDTGQPAFANLLPQDVIVGGTKDIDWQAELLQVAQLVYTSLFRSYMLASPSLAGSLFRIDNFCDPEVVQASLYESHRYNDLIDFLHGKKLHRQALEMLMKFGKGEADGEVPEGMQGPERTVAYLKQLPPELIDLILEFAAWPVREKPEVGMDVFLADTDNAERLPREKVLHFLADIDERLEVRYLDHIINELGDQTPRFHQQLVDCYLQELKSPTIGDDGKQDVRQKLEAFLRTSKEYKTDKTLAQLPTDDPLFFEIRAIVLSAMGAHEQVLTIYVFQMHDYDKAEAYCTKTYYLAEEGGEQSTFVNGTTTPNLKKPHFQRTQTQVSKDKPNIFATLLRLYLKPPSPNDATRWPQALDLLSRHGARLPASSTLNMMPDDLALAKLEDYFRGRLRHSTAISRQERIVRTLESARLAKTERLLRLGTEREIEQGKPGMRSRRVRITEEDHCRVCHKRFGAAAIRVHPDGEVVHYGCGGKREREGGFG</sequence>
<evidence type="ECO:0000256" key="3">
    <source>
        <dbReference type="ARBA" id="ARBA00038201"/>
    </source>
</evidence>
<dbReference type="EMBL" id="MU001642">
    <property type="protein sequence ID" value="KAF2478979.1"/>
    <property type="molecule type" value="Genomic_DNA"/>
</dbReference>
<feature type="compositionally biased region" description="Low complexity" evidence="4">
    <location>
        <begin position="507"/>
        <end position="519"/>
    </location>
</feature>
<dbReference type="Pfam" id="PF10367">
    <property type="entry name" value="zf-Vps39_C"/>
    <property type="match status" value="1"/>
</dbReference>
<protein>
    <submittedName>
        <fullName evidence="6">Vacuolar sorting protein 39 domain 2-domain-containing protein</fullName>
    </submittedName>
</protein>
<dbReference type="GO" id="GO:0034058">
    <property type="term" value="P:endosomal vesicle fusion"/>
    <property type="evidence" value="ECO:0007669"/>
    <property type="project" value="TreeGrafter"/>
</dbReference>
<dbReference type="OrthoDB" id="5325112at2759"/>
<feature type="compositionally biased region" description="Basic and acidic residues" evidence="4">
    <location>
        <begin position="490"/>
        <end position="506"/>
    </location>
</feature>
<evidence type="ECO:0000256" key="1">
    <source>
        <dbReference type="ARBA" id="ARBA00004184"/>
    </source>
</evidence>
<dbReference type="InterPro" id="IPR019453">
    <property type="entry name" value="VPS39/TGFA1_Znf"/>
</dbReference>
<feature type="compositionally biased region" description="Basic and acidic residues" evidence="4">
    <location>
        <begin position="471"/>
        <end position="480"/>
    </location>
</feature>
<keyword evidence="7" id="KW-1185">Reference proteome</keyword>
<dbReference type="GO" id="GO:0006914">
    <property type="term" value="P:autophagy"/>
    <property type="evidence" value="ECO:0007669"/>
    <property type="project" value="TreeGrafter"/>
</dbReference>
<dbReference type="InterPro" id="IPR032914">
    <property type="entry name" value="Vam6/VPS39/TRAP1"/>
</dbReference>
<proteinExistence type="inferred from homology"/>
<evidence type="ECO:0000313" key="7">
    <source>
        <dbReference type="Proteomes" id="UP000799767"/>
    </source>
</evidence>
<dbReference type="PANTHER" id="PTHR12894">
    <property type="entry name" value="CNH DOMAIN CONTAINING"/>
    <property type="match status" value="1"/>
</dbReference>
<reference evidence="6" key="1">
    <citation type="journal article" date="2020" name="Stud. Mycol.">
        <title>101 Dothideomycetes genomes: a test case for predicting lifestyles and emergence of pathogens.</title>
        <authorList>
            <person name="Haridas S."/>
            <person name="Albert R."/>
            <person name="Binder M."/>
            <person name="Bloem J."/>
            <person name="Labutti K."/>
            <person name="Salamov A."/>
            <person name="Andreopoulos B."/>
            <person name="Baker S."/>
            <person name="Barry K."/>
            <person name="Bills G."/>
            <person name="Bluhm B."/>
            <person name="Cannon C."/>
            <person name="Castanera R."/>
            <person name="Culley D."/>
            <person name="Daum C."/>
            <person name="Ezra D."/>
            <person name="Gonzalez J."/>
            <person name="Henrissat B."/>
            <person name="Kuo A."/>
            <person name="Liang C."/>
            <person name="Lipzen A."/>
            <person name="Lutzoni F."/>
            <person name="Magnuson J."/>
            <person name="Mondo S."/>
            <person name="Nolan M."/>
            <person name="Ohm R."/>
            <person name="Pangilinan J."/>
            <person name="Park H.-J."/>
            <person name="Ramirez L."/>
            <person name="Alfaro M."/>
            <person name="Sun H."/>
            <person name="Tritt A."/>
            <person name="Yoshinaga Y."/>
            <person name="Zwiers L.-H."/>
            <person name="Turgeon B."/>
            <person name="Goodwin S."/>
            <person name="Spatafora J."/>
            <person name="Crous P."/>
            <person name="Grigoriev I."/>
        </authorList>
    </citation>
    <scope>NUCLEOTIDE SEQUENCE</scope>
    <source>
        <strain evidence="6">CBS 113389</strain>
    </source>
</reference>
<feature type="region of interest" description="Disordered" evidence="4">
    <location>
        <begin position="451"/>
        <end position="530"/>
    </location>
</feature>
<dbReference type="InterPro" id="IPR036322">
    <property type="entry name" value="WD40_repeat_dom_sf"/>
</dbReference>
<evidence type="ECO:0000313" key="6">
    <source>
        <dbReference type="EMBL" id="KAF2478979.1"/>
    </source>
</evidence>
<organism evidence="6 7">
    <name type="scientific">Neohortaea acidophila</name>
    <dbReference type="NCBI Taxonomy" id="245834"/>
    <lineage>
        <taxon>Eukaryota</taxon>
        <taxon>Fungi</taxon>
        <taxon>Dikarya</taxon>
        <taxon>Ascomycota</taxon>
        <taxon>Pezizomycotina</taxon>
        <taxon>Dothideomycetes</taxon>
        <taxon>Dothideomycetidae</taxon>
        <taxon>Mycosphaerellales</taxon>
        <taxon>Teratosphaeriaceae</taxon>
        <taxon>Neohortaea</taxon>
    </lineage>
</organism>
<evidence type="ECO:0000256" key="4">
    <source>
        <dbReference type="SAM" id="MobiDB-lite"/>
    </source>
</evidence>
<dbReference type="Proteomes" id="UP000799767">
    <property type="component" value="Unassembled WGS sequence"/>
</dbReference>
<evidence type="ECO:0000256" key="2">
    <source>
        <dbReference type="ARBA" id="ARBA00023136"/>
    </source>
</evidence>
<feature type="compositionally biased region" description="Acidic residues" evidence="4">
    <location>
        <begin position="454"/>
        <end position="470"/>
    </location>
</feature>
<dbReference type="Pfam" id="PF10366">
    <property type="entry name" value="Vps39_1"/>
    <property type="match status" value="1"/>
</dbReference>
<dbReference type="GO" id="GO:0012505">
    <property type="term" value="C:endomembrane system"/>
    <property type="evidence" value="ECO:0007669"/>
    <property type="project" value="UniProtKB-SubCell"/>
</dbReference>
<dbReference type="PROSITE" id="PS50219">
    <property type="entry name" value="CNH"/>
    <property type="match status" value="1"/>
</dbReference>
<evidence type="ECO:0000259" key="5">
    <source>
        <dbReference type="PROSITE" id="PS50219"/>
    </source>
</evidence>
<dbReference type="GO" id="GO:0000329">
    <property type="term" value="C:fungal-type vacuole membrane"/>
    <property type="evidence" value="ECO:0007669"/>
    <property type="project" value="TreeGrafter"/>
</dbReference>
<comment type="subcellular location">
    <subcellularLocation>
        <location evidence="1">Endomembrane system</location>
        <topology evidence="1">Peripheral membrane protein</topology>
    </subcellularLocation>
</comment>
<feature type="domain" description="CNH" evidence="5">
    <location>
        <begin position="23"/>
        <end position="346"/>
    </location>
</feature>
<name>A0A6A6PG87_9PEZI</name>
<dbReference type="InterPro" id="IPR019452">
    <property type="entry name" value="VPS39/TGF_beta_rcpt-assoc_1"/>
</dbReference>
<dbReference type="Pfam" id="PF00780">
    <property type="entry name" value="CNH"/>
    <property type="match status" value="1"/>
</dbReference>
<dbReference type="PANTHER" id="PTHR12894:SF49">
    <property type="entry name" value="VAM6_VPS39-LIKE PROTEIN"/>
    <property type="match status" value="1"/>
</dbReference>
<dbReference type="AlphaFoldDB" id="A0A6A6PG87"/>